<evidence type="ECO:0000256" key="2">
    <source>
        <dbReference type="SAM" id="Phobius"/>
    </source>
</evidence>
<organism evidence="4 5">
    <name type="scientific">Gigaspora margarita</name>
    <dbReference type="NCBI Taxonomy" id="4874"/>
    <lineage>
        <taxon>Eukaryota</taxon>
        <taxon>Fungi</taxon>
        <taxon>Fungi incertae sedis</taxon>
        <taxon>Mucoromycota</taxon>
        <taxon>Glomeromycotina</taxon>
        <taxon>Glomeromycetes</taxon>
        <taxon>Diversisporales</taxon>
        <taxon>Gigasporaceae</taxon>
        <taxon>Gigaspora</taxon>
    </lineage>
</organism>
<feature type="signal peptide" evidence="3">
    <location>
        <begin position="1"/>
        <end position="20"/>
    </location>
</feature>
<keyword evidence="2" id="KW-0812">Transmembrane</keyword>
<feature type="region of interest" description="Disordered" evidence="1">
    <location>
        <begin position="112"/>
        <end position="188"/>
    </location>
</feature>
<evidence type="ECO:0000313" key="4">
    <source>
        <dbReference type="EMBL" id="KAF0474724.1"/>
    </source>
</evidence>
<gene>
    <name evidence="4" type="ORF">F8M41_024658</name>
</gene>
<proteinExistence type="predicted"/>
<keyword evidence="2" id="KW-0472">Membrane</keyword>
<evidence type="ECO:0000256" key="3">
    <source>
        <dbReference type="SAM" id="SignalP"/>
    </source>
</evidence>
<dbReference type="AlphaFoldDB" id="A0A8H4ABK5"/>
<keyword evidence="5" id="KW-1185">Reference proteome</keyword>
<feature type="chain" id="PRO_5034094323" evidence="3">
    <location>
        <begin position="21"/>
        <end position="240"/>
    </location>
</feature>
<dbReference type="Proteomes" id="UP000439903">
    <property type="component" value="Unassembled WGS sequence"/>
</dbReference>
<evidence type="ECO:0000256" key="1">
    <source>
        <dbReference type="SAM" id="MobiDB-lite"/>
    </source>
</evidence>
<evidence type="ECO:0000313" key="5">
    <source>
        <dbReference type="Proteomes" id="UP000439903"/>
    </source>
</evidence>
<dbReference type="OrthoDB" id="2317675at2759"/>
<name>A0A8H4ABK5_GIGMA</name>
<dbReference type="EMBL" id="WTPW01000850">
    <property type="protein sequence ID" value="KAF0474724.1"/>
    <property type="molecule type" value="Genomic_DNA"/>
</dbReference>
<keyword evidence="3" id="KW-0732">Signal</keyword>
<sequence length="240" mass="24019">MSRLIHFLILFLAFIWSASAQVTAINTPAGSVANGATITLTWSYTPQTNPLPGTLSVIDNTTKNTVVISSSVNLASQSLSWTVNVPPGTYYLALNDGSGDKNSGTFSVFQAGGAAPTAAPSSSPATPAPAPSGAAPFAPSTSGPPAVKAPAPSAPSASGSPTAKTPAPAASSGPQAPSGASPPAQPHSSSNNVGIYIGIAVSGIVVGVIFSFVGYHAYKKYQDSKFIPTPGNADHNVKNK</sequence>
<keyword evidence="2" id="KW-1133">Transmembrane helix</keyword>
<comment type="caution">
    <text evidence="4">The sequence shown here is derived from an EMBL/GenBank/DDBJ whole genome shotgun (WGS) entry which is preliminary data.</text>
</comment>
<feature type="transmembrane region" description="Helical" evidence="2">
    <location>
        <begin position="193"/>
        <end position="215"/>
    </location>
</feature>
<protein>
    <submittedName>
        <fullName evidence="4">Uncharacterized protein</fullName>
    </submittedName>
</protein>
<accession>A0A8H4ABK5</accession>
<reference evidence="4 5" key="1">
    <citation type="journal article" date="2019" name="Environ. Microbiol.">
        <title>At the nexus of three kingdoms: the genome of the mycorrhizal fungus Gigaspora margarita provides insights into plant, endobacterial and fungal interactions.</title>
        <authorList>
            <person name="Venice F."/>
            <person name="Ghignone S."/>
            <person name="Salvioli di Fossalunga A."/>
            <person name="Amselem J."/>
            <person name="Novero M."/>
            <person name="Xianan X."/>
            <person name="Sedzielewska Toro K."/>
            <person name="Morin E."/>
            <person name="Lipzen A."/>
            <person name="Grigoriev I.V."/>
            <person name="Henrissat B."/>
            <person name="Martin F.M."/>
            <person name="Bonfante P."/>
        </authorList>
    </citation>
    <scope>NUCLEOTIDE SEQUENCE [LARGE SCALE GENOMIC DNA]</scope>
    <source>
        <strain evidence="4 5">BEG34</strain>
    </source>
</reference>